<dbReference type="GO" id="GO:0016020">
    <property type="term" value="C:membrane"/>
    <property type="evidence" value="ECO:0007669"/>
    <property type="project" value="UniProtKB-SubCell"/>
</dbReference>
<keyword evidence="1" id="KW-0406">Ion transport</keyword>
<dbReference type="Proteomes" id="UP000095192">
    <property type="component" value="Unassembled WGS sequence"/>
</dbReference>
<keyword evidence="1" id="KW-0186">Copper</keyword>
<dbReference type="VEuPathDB" id="ToxoDB:LOC34618635"/>
<organism evidence="2 3">
    <name type="scientific">Cyclospora cayetanensis</name>
    <dbReference type="NCBI Taxonomy" id="88456"/>
    <lineage>
        <taxon>Eukaryota</taxon>
        <taxon>Sar</taxon>
        <taxon>Alveolata</taxon>
        <taxon>Apicomplexa</taxon>
        <taxon>Conoidasida</taxon>
        <taxon>Coccidia</taxon>
        <taxon>Eucoccidiorida</taxon>
        <taxon>Eimeriorina</taxon>
        <taxon>Eimeriidae</taxon>
        <taxon>Cyclospora</taxon>
    </lineage>
</organism>
<dbReference type="AlphaFoldDB" id="A0A1D3D5C6"/>
<dbReference type="OrthoDB" id="329282at2759"/>
<protein>
    <recommendedName>
        <fullName evidence="1">Copper transport protein</fullName>
    </recommendedName>
</protein>
<comment type="caution">
    <text evidence="2">The sequence shown here is derived from an EMBL/GenBank/DDBJ whole genome shotgun (WGS) entry which is preliminary data.</text>
</comment>
<keyword evidence="1" id="KW-0812">Transmembrane</keyword>
<gene>
    <name evidence="2" type="ORF">cyc_01666</name>
</gene>
<keyword evidence="1" id="KW-0472">Membrane</keyword>
<comment type="subcellular location">
    <subcellularLocation>
        <location evidence="1">Membrane</location>
        <topology evidence="1">Multi-pass membrane protein</topology>
    </subcellularLocation>
</comment>
<dbReference type="EMBL" id="JROU02000657">
    <property type="protein sequence ID" value="OEH78651.1"/>
    <property type="molecule type" value="Genomic_DNA"/>
</dbReference>
<reference evidence="2 3" key="1">
    <citation type="journal article" date="2016" name="BMC Genomics">
        <title>Comparative genomics reveals Cyclospora cayetanensis possesses coccidia-like metabolism and invasion components but unique surface antigens.</title>
        <authorList>
            <person name="Liu S."/>
            <person name="Wang L."/>
            <person name="Zheng H."/>
            <person name="Xu Z."/>
            <person name="Roellig D.M."/>
            <person name="Li N."/>
            <person name="Frace M.A."/>
            <person name="Tang K."/>
            <person name="Arrowood M.J."/>
            <person name="Moss D.M."/>
            <person name="Zhang L."/>
            <person name="Feng Y."/>
            <person name="Xiao L."/>
        </authorList>
    </citation>
    <scope>NUCLEOTIDE SEQUENCE [LARGE SCALE GENOMIC DNA]</scope>
    <source>
        <strain evidence="2 3">CHN_HEN01</strain>
    </source>
</reference>
<dbReference type="GeneID" id="34618635"/>
<keyword evidence="3" id="KW-1185">Reference proteome</keyword>
<proteinExistence type="inferred from homology"/>
<dbReference type="Pfam" id="PF04145">
    <property type="entry name" value="Ctr"/>
    <property type="match status" value="1"/>
</dbReference>
<dbReference type="PANTHER" id="PTHR12483">
    <property type="entry name" value="SOLUTE CARRIER FAMILY 31 COPPER TRANSPORTERS"/>
    <property type="match status" value="1"/>
</dbReference>
<keyword evidence="1" id="KW-0813">Transport</keyword>
<feature type="transmembrane region" description="Helical" evidence="1">
    <location>
        <begin position="155"/>
        <end position="174"/>
    </location>
</feature>
<keyword evidence="1" id="KW-0187">Copper transport</keyword>
<feature type="transmembrane region" description="Helical" evidence="1">
    <location>
        <begin position="20"/>
        <end position="40"/>
    </location>
</feature>
<evidence type="ECO:0000256" key="1">
    <source>
        <dbReference type="RuleBase" id="RU367022"/>
    </source>
</evidence>
<accession>A0A1D3D5C6</accession>
<sequence length="214" mass="23059">MEMQMTFYWGYDATILFSWWQSTTALEFYLSCLTIFFLCLGSSKLKAICHDIRAGPSRKPWLAWVPHSPTAASCAEPSGTTAEGGSNGLHASSQSPPAAEQGRWMGGPPLLSGGAPQSLYHMDATVWAQLSAHPVHGTQPDLAGSRPKIQRAKPVVVWLLMFISVMIDWAMMLVCMTYNGGLFLAVVGGVSTGQLLLQHHSDKSGDCCSASTHG</sequence>
<dbReference type="VEuPathDB" id="ToxoDB:cyc_01666"/>
<evidence type="ECO:0000313" key="2">
    <source>
        <dbReference type="EMBL" id="OEH78651.1"/>
    </source>
</evidence>
<comment type="similarity">
    <text evidence="1">Belongs to the copper transporter (Ctr) (TC 1.A.56) family. SLC31A subfamily.</text>
</comment>
<dbReference type="InterPro" id="IPR007274">
    <property type="entry name" value="Cop_transporter"/>
</dbReference>
<evidence type="ECO:0000313" key="3">
    <source>
        <dbReference type="Proteomes" id="UP000095192"/>
    </source>
</evidence>
<keyword evidence="1" id="KW-1133">Transmembrane helix</keyword>
<name>A0A1D3D5C6_9EIME</name>
<dbReference type="GO" id="GO:0005375">
    <property type="term" value="F:copper ion transmembrane transporter activity"/>
    <property type="evidence" value="ECO:0007669"/>
    <property type="project" value="UniProtKB-UniRule"/>
</dbReference>